<sequence>MSAFGDVVFNKFGVKLLLHSKPALEATADCLVDIAAGHDASAGPELLTETLRAICNLTSRMERGAYTSLSVDDAYCCWLAVRLVDAGLPRALADAVRLCLDGRLGEAQINAELALSFIREFLPREPVPGFFRGESAFDTVGMEFCEARGALLQALRLALAVGGGFYQRAPALLKLMAAAGGAGDSPAVAATRDPATQMVRDRVQLCKAGVLACARADLDGGLGAFVRANAERIATSRHVGNSARAFVQAVLDPRVYGVTQRRVCVALWSVARGAEVQRVARLSAASAASESERARHSEAAAEYGLGPVADTGDGATACKLRRRALSRLPITVCSEVLTMI</sequence>
<dbReference type="EMBL" id="HBFS01021715">
    <property type="protein sequence ID" value="CAD8921310.1"/>
    <property type="molecule type" value="Transcribed_RNA"/>
</dbReference>
<dbReference type="AlphaFoldDB" id="A0A7S1CJV7"/>
<evidence type="ECO:0000313" key="1">
    <source>
        <dbReference type="EMBL" id="CAD8921310.1"/>
    </source>
</evidence>
<reference evidence="1" key="1">
    <citation type="submission" date="2021-01" db="EMBL/GenBank/DDBJ databases">
        <authorList>
            <person name="Corre E."/>
            <person name="Pelletier E."/>
            <person name="Niang G."/>
            <person name="Scheremetjew M."/>
            <person name="Finn R."/>
            <person name="Kale V."/>
            <person name="Holt S."/>
            <person name="Cochrane G."/>
            <person name="Meng A."/>
            <person name="Brown T."/>
            <person name="Cohen L."/>
        </authorList>
    </citation>
    <scope>NUCLEOTIDE SEQUENCE</scope>
    <source>
        <strain evidence="1">Ms1</strain>
    </source>
</reference>
<proteinExistence type="predicted"/>
<gene>
    <name evidence="1" type="ORF">BSP0115_LOCUS14572</name>
</gene>
<protein>
    <submittedName>
        <fullName evidence="1">Uncharacterized protein</fullName>
    </submittedName>
</protein>
<accession>A0A7S1CJV7</accession>
<organism evidence="1">
    <name type="scientific">Bicosoecida sp. CB-2014</name>
    <dbReference type="NCBI Taxonomy" id="1486930"/>
    <lineage>
        <taxon>Eukaryota</taxon>
        <taxon>Sar</taxon>
        <taxon>Stramenopiles</taxon>
        <taxon>Bigyra</taxon>
        <taxon>Opalozoa</taxon>
        <taxon>Bicosoecida</taxon>
    </lineage>
</organism>
<name>A0A7S1CJV7_9STRA</name>